<name>A0ABW5PVD5_9BACI</name>
<reference evidence="3" key="1">
    <citation type="journal article" date="2019" name="Int. J. Syst. Evol. Microbiol.">
        <title>The Global Catalogue of Microorganisms (GCM) 10K type strain sequencing project: providing services to taxonomists for standard genome sequencing and annotation.</title>
        <authorList>
            <consortium name="The Broad Institute Genomics Platform"/>
            <consortium name="The Broad Institute Genome Sequencing Center for Infectious Disease"/>
            <person name="Wu L."/>
            <person name="Ma J."/>
        </authorList>
    </citation>
    <scope>NUCLEOTIDE SEQUENCE [LARGE SCALE GENOMIC DNA]</scope>
    <source>
        <strain evidence="3">TISTR 1858</strain>
    </source>
</reference>
<sequence length="124" mass="14610">MINIIALLFVCLVGSSILSSLFYFLFLYTYFSFLAFIIVSIIYFLCYLFFAVPVQLWLRRRPKRFSVKHLLTYFSAAFFVIVILFLMHDNPDFASAFLLSSYHAFVFWLLDSIILKDKMLNIPS</sequence>
<proteinExistence type="predicted"/>
<feature type="transmembrane region" description="Helical" evidence="1">
    <location>
        <begin position="33"/>
        <end position="58"/>
    </location>
</feature>
<keyword evidence="1" id="KW-1133">Transmembrane helix</keyword>
<gene>
    <name evidence="2" type="ORF">ACFSUN_00720</name>
</gene>
<feature type="transmembrane region" description="Helical" evidence="1">
    <location>
        <begin position="93"/>
        <end position="110"/>
    </location>
</feature>
<feature type="transmembrane region" description="Helical" evidence="1">
    <location>
        <begin position="7"/>
        <end position="27"/>
    </location>
</feature>
<dbReference type="Proteomes" id="UP001597451">
    <property type="component" value="Unassembled WGS sequence"/>
</dbReference>
<keyword evidence="1" id="KW-0472">Membrane</keyword>
<dbReference type="Pfam" id="PF17094">
    <property type="entry name" value="UPF0715"/>
    <property type="match status" value="1"/>
</dbReference>
<evidence type="ECO:0000313" key="2">
    <source>
        <dbReference type="EMBL" id="MFD2627308.1"/>
    </source>
</evidence>
<organism evidence="2 3">
    <name type="scientific">Oceanobacillus kapialis</name>
    <dbReference type="NCBI Taxonomy" id="481353"/>
    <lineage>
        <taxon>Bacteria</taxon>
        <taxon>Bacillati</taxon>
        <taxon>Bacillota</taxon>
        <taxon>Bacilli</taxon>
        <taxon>Bacillales</taxon>
        <taxon>Bacillaceae</taxon>
        <taxon>Oceanobacillus</taxon>
    </lineage>
</organism>
<comment type="caution">
    <text evidence="2">The sequence shown here is derived from an EMBL/GenBank/DDBJ whole genome shotgun (WGS) entry which is preliminary data.</text>
</comment>
<evidence type="ECO:0000256" key="1">
    <source>
        <dbReference type="SAM" id="Phobius"/>
    </source>
</evidence>
<dbReference type="RefSeq" id="WP_379559946.1">
    <property type="nucleotide sequence ID" value="NZ_JBHUMX010000001.1"/>
</dbReference>
<keyword evidence="1" id="KW-0812">Transmembrane</keyword>
<keyword evidence="3" id="KW-1185">Reference proteome</keyword>
<evidence type="ECO:0000313" key="3">
    <source>
        <dbReference type="Proteomes" id="UP001597451"/>
    </source>
</evidence>
<dbReference type="EMBL" id="JBHUMX010000001">
    <property type="protein sequence ID" value="MFD2627308.1"/>
    <property type="molecule type" value="Genomic_DNA"/>
</dbReference>
<dbReference type="InterPro" id="IPR031374">
    <property type="entry name" value="UPF0715"/>
</dbReference>
<protein>
    <submittedName>
        <fullName evidence="2">UPF0715 family protein</fullName>
    </submittedName>
</protein>
<feature type="transmembrane region" description="Helical" evidence="1">
    <location>
        <begin position="70"/>
        <end position="87"/>
    </location>
</feature>
<accession>A0ABW5PVD5</accession>